<dbReference type="EMBL" id="VVIQ01000006">
    <property type="protein sequence ID" value="MUL28058.1"/>
    <property type="molecule type" value="Genomic_DNA"/>
</dbReference>
<evidence type="ECO:0000259" key="3">
    <source>
        <dbReference type="Pfam" id="PF13248"/>
    </source>
</evidence>
<feature type="domain" description="Putative zinc-ribbon" evidence="3">
    <location>
        <begin position="6"/>
        <end position="25"/>
    </location>
</feature>
<reference evidence="4 5" key="1">
    <citation type="submission" date="2019-09" db="EMBL/GenBank/DDBJ databases">
        <title>Prevotella A2879 sp. nov., isolated from an abscess of a patient.</title>
        <authorList>
            <person name="Buhl M."/>
            <person name="Oberhettinger P."/>
        </authorList>
    </citation>
    <scope>NUCLEOTIDE SEQUENCE [LARGE SCALE GENOMIC DNA]</scope>
    <source>
        <strain evidence="4 5">A2879</strain>
    </source>
</reference>
<name>A0A7C9LPV6_9BACT</name>
<feature type="transmembrane region" description="Helical" evidence="2">
    <location>
        <begin position="61"/>
        <end position="82"/>
    </location>
</feature>
<keyword evidence="2" id="KW-1133">Transmembrane helix</keyword>
<evidence type="ECO:0000256" key="2">
    <source>
        <dbReference type="SAM" id="Phobius"/>
    </source>
</evidence>
<accession>A0A7C9LPV6</accession>
<protein>
    <submittedName>
        <fullName evidence="4">Zinc-ribbon domain-containing protein</fullName>
    </submittedName>
</protein>
<comment type="caution">
    <text evidence="4">The sequence shown here is derived from an EMBL/GenBank/DDBJ whole genome shotgun (WGS) entry which is preliminary data.</text>
</comment>
<dbReference type="RefSeq" id="WP_155716042.1">
    <property type="nucleotide sequence ID" value="NZ_VVIQ01000006.1"/>
</dbReference>
<organism evidence="4 5">
    <name type="scientific">Prevotella vespertina</name>
    <dbReference type="NCBI Taxonomy" id="2608404"/>
    <lineage>
        <taxon>Bacteria</taxon>
        <taxon>Pseudomonadati</taxon>
        <taxon>Bacteroidota</taxon>
        <taxon>Bacteroidia</taxon>
        <taxon>Bacteroidales</taxon>
        <taxon>Prevotellaceae</taxon>
        <taxon>Prevotella</taxon>
    </lineage>
</organism>
<gene>
    <name evidence="4" type="ORF">F0475_07045</name>
</gene>
<feature type="coiled-coil region" evidence="1">
    <location>
        <begin position="100"/>
        <end position="127"/>
    </location>
</feature>
<proteinExistence type="predicted"/>
<dbReference type="Pfam" id="PF13248">
    <property type="entry name" value="Zn_ribbon_3"/>
    <property type="match status" value="1"/>
</dbReference>
<dbReference type="AlphaFoldDB" id="A0A7C9LPV6"/>
<dbReference type="Gene3D" id="2.30.30.40">
    <property type="entry name" value="SH3 Domains"/>
    <property type="match status" value="1"/>
</dbReference>
<dbReference type="InterPro" id="IPR059113">
    <property type="entry name" value="Znf_ribbon"/>
</dbReference>
<keyword evidence="1" id="KW-0175">Coiled coil</keyword>
<dbReference type="Proteomes" id="UP000482295">
    <property type="component" value="Unassembled WGS sequence"/>
</dbReference>
<evidence type="ECO:0000313" key="5">
    <source>
        <dbReference type="Proteomes" id="UP000482295"/>
    </source>
</evidence>
<evidence type="ECO:0000313" key="4">
    <source>
        <dbReference type="EMBL" id="MUL28058.1"/>
    </source>
</evidence>
<sequence length="214" mass="23573">MSQRFCSNCGAPLSPGAKHCSSCGNAIPSENTAQPYPPVQDAYQRPQYTPQPSGNNDMVKVLIGILIVLVMAGIGLGIWLFAGKSKEPVSQETNVQQETIKEMKASNDSMKASYDQLKKQIEKKSKEPVKVQYVKEKPTSVSPSEATRVVINGVGVRMRIGPGKEYGFLQYYNGKAYTVSKGTSLPFLGAYGNWYKVLFDDGEYYVSADFAYLR</sequence>
<keyword evidence="2" id="KW-0472">Membrane</keyword>
<keyword evidence="2" id="KW-0812">Transmembrane</keyword>
<keyword evidence="5" id="KW-1185">Reference proteome</keyword>
<evidence type="ECO:0000256" key="1">
    <source>
        <dbReference type="SAM" id="Coils"/>
    </source>
</evidence>